<sequence>MNINDINEVRTYSIEALKYKKLFNNDIYMILEVSSEGKIIDANKAALNEYGYTLDEMKKLTLLDLRRSKTNNLTSYQIENTSEGAIEFQAINYRKDGSSFYVEVKFFSVNLEDEKVFFSIIRNITEHKFRLEQIEKLSKALEQASSAIIITDVKGKINYANKKFENVVKKSRDELIGKTPHLFNPDIQPKDSFNNMWNTIKSGKEWKGEYFHQRRDGTAFWWDVSIAPVKDDEGKIIYLLGITDDITEKKNILQILNTKNDELKHTLKKLKDTQMQLIQEDKMASIGQLSAGIAHEINNPLGFIISNFRSLKKYTDKFENVISGYREFKSSLENSSNSNFINEINILNEIEKKNKLDFILEDLKELLNDTDVGLERVRKIVLTLRMFAHENIEDEFEEYDMNLGLKNTLIIANNEIKYTSNVETSLNDIPLVMANSNEINQVLLNMLVNASHAIKEKQPESSNKFGILKINTYNDEKYVYCSIEDNGIGIPEENMSKIFNPFFTTKSIGKGTGLGLSISYDIIKNKHRGDLIVESNVNVGTKVTIKLPINQ</sequence>
<dbReference type="InterPro" id="IPR005467">
    <property type="entry name" value="His_kinase_dom"/>
</dbReference>
<keyword evidence="5" id="KW-0902">Two-component regulatory system</keyword>
<proteinExistence type="predicted"/>
<evidence type="ECO:0000256" key="4">
    <source>
        <dbReference type="ARBA" id="ARBA00022777"/>
    </source>
</evidence>
<evidence type="ECO:0000256" key="1">
    <source>
        <dbReference type="ARBA" id="ARBA00000085"/>
    </source>
</evidence>
<dbReference type="InterPro" id="IPR036097">
    <property type="entry name" value="HisK_dim/P_sf"/>
</dbReference>
<dbReference type="SUPFAM" id="SSF55785">
    <property type="entry name" value="PYP-like sensor domain (PAS domain)"/>
    <property type="match status" value="2"/>
</dbReference>
<dbReference type="PROSITE" id="PS50109">
    <property type="entry name" value="HIS_KIN"/>
    <property type="match status" value="1"/>
</dbReference>
<evidence type="ECO:0000256" key="2">
    <source>
        <dbReference type="ARBA" id="ARBA00012438"/>
    </source>
</evidence>
<keyword evidence="11" id="KW-1185">Reference proteome</keyword>
<dbReference type="Gene3D" id="3.30.565.10">
    <property type="entry name" value="Histidine kinase-like ATPase, C-terminal domain"/>
    <property type="match status" value="1"/>
</dbReference>
<dbReference type="NCBIfam" id="TIGR00229">
    <property type="entry name" value="sensory_box"/>
    <property type="match status" value="2"/>
</dbReference>
<dbReference type="InterPro" id="IPR003661">
    <property type="entry name" value="HisK_dim/P_dom"/>
</dbReference>
<reference evidence="10" key="1">
    <citation type="submission" date="2022-12" db="EMBL/GenBank/DDBJ databases">
        <authorList>
            <person name="Wang J."/>
        </authorList>
    </citation>
    <scope>NUCLEOTIDE SEQUENCE</scope>
    <source>
        <strain evidence="10">HY-42-06</strain>
    </source>
</reference>
<evidence type="ECO:0000313" key="10">
    <source>
        <dbReference type="EMBL" id="MCY6370220.1"/>
    </source>
</evidence>
<dbReference type="Pfam" id="PF13426">
    <property type="entry name" value="PAS_9"/>
    <property type="match status" value="2"/>
</dbReference>
<comment type="catalytic activity">
    <reaction evidence="1">
        <text>ATP + protein L-histidine = ADP + protein N-phospho-L-histidine.</text>
        <dbReference type="EC" id="2.7.13.3"/>
    </reaction>
</comment>
<evidence type="ECO:0000313" key="11">
    <source>
        <dbReference type="Proteomes" id="UP001079657"/>
    </source>
</evidence>
<evidence type="ECO:0000259" key="9">
    <source>
        <dbReference type="PROSITE" id="PS50113"/>
    </source>
</evidence>
<dbReference type="InterPro" id="IPR035965">
    <property type="entry name" value="PAS-like_dom_sf"/>
</dbReference>
<dbReference type="InterPro" id="IPR000700">
    <property type="entry name" value="PAS-assoc_C"/>
</dbReference>
<dbReference type="SMART" id="SM00387">
    <property type="entry name" value="HATPase_c"/>
    <property type="match status" value="1"/>
</dbReference>
<dbReference type="Pfam" id="PF02518">
    <property type="entry name" value="HATPase_c"/>
    <property type="match status" value="1"/>
</dbReference>
<dbReference type="PANTHER" id="PTHR43065">
    <property type="entry name" value="SENSOR HISTIDINE KINASE"/>
    <property type="match status" value="1"/>
</dbReference>
<dbReference type="InterPro" id="IPR000014">
    <property type="entry name" value="PAS"/>
</dbReference>
<keyword evidence="6" id="KW-0175">Coiled coil</keyword>
<dbReference type="RefSeq" id="WP_268048886.1">
    <property type="nucleotide sequence ID" value="NZ_JAPQES010000001.1"/>
</dbReference>
<dbReference type="EMBL" id="JAPQES010000001">
    <property type="protein sequence ID" value="MCY6370220.1"/>
    <property type="molecule type" value="Genomic_DNA"/>
</dbReference>
<feature type="coiled-coil region" evidence="6">
    <location>
        <begin position="253"/>
        <end position="280"/>
    </location>
</feature>
<dbReference type="PROSITE" id="PS50112">
    <property type="entry name" value="PAS"/>
    <property type="match status" value="1"/>
</dbReference>
<dbReference type="PROSITE" id="PS50113">
    <property type="entry name" value="PAC"/>
    <property type="match status" value="1"/>
</dbReference>
<dbReference type="SUPFAM" id="SSF47384">
    <property type="entry name" value="Homodimeric domain of signal transducing histidine kinase"/>
    <property type="match status" value="1"/>
</dbReference>
<evidence type="ECO:0000259" key="8">
    <source>
        <dbReference type="PROSITE" id="PS50112"/>
    </source>
</evidence>
<evidence type="ECO:0000256" key="6">
    <source>
        <dbReference type="SAM" id="Coils"/>
    </source>
</evidence>
<dbReference type="SMART" id="SM00091">
    <property type="entry name" value="PAS"/>
    <property type="match status" value="2"/>
</dbReference>
<dbReference type="PRINTS" id="PR00344">
    <property type="entry name" value="BCTRLSENSOR"/>
</dbReference>
<evidence type="ECO:0000256" key="5">
    <source>
        <dbReference type="ARBA" id="ARBA00023012"/>
    </source>
</evidence>
<keyword evidence="4" id="KW-0418">Kinase</keyword>
<dbReference type="CDD" id="cd00082">
    <property type="entry name" value="HisKA"/>
    <property type="match status" value="1"/>
</dbReference>
<evidence type="ECO:0000259" key="7">
    <source>
        <dbReference type="PROSITE" id="PS50109"/>
    </source>
</evidence>
<dbReference type="SUPFAM" id="SSF55874">
    <property type="entry name" value="ATPase domain of HSP90 chaperone/DNA topoisomerase II/histidine kinase"/>
    <property type="match status" value="1"/>
</dbReference>
<keyword evidence="4" id="KW-0808">Transferase</keyword>
<dbReference type="Proteomes" id="UP001079657">
    <property type="component" value="Unassembled WGS sequence"/>
</dbReference>
<feature type="domain" description="PAS" evidence="8">
    <location>
        <begin position="133"/>
        <end position="186"/>
    </location>
</feature>
<dbReference type="EC" id="2.7.13.3" evidence="2"/>
<dbReference type="InterPro" id="IPR004358">
    <property type="entry name" value="Sig_transdc_His_kin-like_C"/>
</dbReference>
<dbReference type="InterPro" id="IPR001610">
    <property type="entry name" value="PAC"/>
</dbReference>
<dbReference type="Gene3D" id="3.30.450.20">
    <property type="entry name" value="PAS domain"/>
    <property type="match status" value="2"/>
</dbReference>
<protein>
    <recommendedName>
        <fullName evidence="2">histidine kinase</fullName>
        <ecNumber evidence="2">2.7.13.3</ecNumber>
    </recommendedName>
</protein>
<comment type="caution">
    <text evidence="10">The sequence shown here is derived from an EMBL/GenBank/DDBJ whole genome shotgun (WGS) entry which is preliminary data.</text>
</comment>
<name>A0ABT4CMD2_9CLOT</name>
<accession>A0ABT4CMD2</accession>
<dbReference type="Gene3D" id="1.10.287.130">
    <property type="match status" value="1"/>
</dbReference>
<dbReference type="InterPro" id="IPR036890">
    <property type="entry name" value="HATPase_C_sf"/>
</dbReference>
<feature type="domain" description="Histidine kinase" evidence="7">
    <location>
        <begin position="292"/>
        <end position="551"/>
    </location>
</feature>
<feature type="domain" description="PAC" evidence="9">
    <location>
        <begin position="206"/>
        <end position="258"/>
    </location>
</feature>
<organism evidence="10 11">
    <name type="scientific">Clostridium ganghwense</name>
    <dbReference type="NCBI Taxonomy" id="312089"/>
    <lineage>
        <taxon>Bacteria</taxon>
        <taxon>Bacillati</taxon>
        <taxon>Bacillota</taxon>
        <taxon>Clostridia</taxon>
        <taxon>Eubacteriales</taxon>
        <taxon>Clostridiaceae</taxon>
        <taxon>Clostridium</taxon>
    </lineage>
</organism>
<evidence type="ECO:0000256" key="3">
    <source>
        <dbReference type="ARBA" id="ARBA00022553"/>
    </source>
</evidence>
<dbReference type="CDD" id="cd00130">
    <property type="entry name" value="PAS"/>
    <property type="match status" value="2"/>
</dbReference>
<dbReference type="SMART" id="SM00086">
    <property type="entry name" value="PAC"/>
    <property type="match status" value="2"/>
</dbReference>
<gene>
    <name evidence="10" type="ORF">OXH55_06195</name>
</gene>
<dbReference type="InterPro" id="IPR003594">
    <property type="entry name" value="HATPase_dom"/>
</dbReference>
<keyword evidence="3" id="KW-0597">Phosphoprotein</keyword>
<dbReference type="PANTHER" id="PTHR43065:SF50">
    <property type="entry name" value="HISTIDINE KINASE"/>
    <property type="match status" value="1"/>
</dbReference>